<feature type="transmembrane region" description="Helical" evidence="9">
    <location>
        <begin position="450"/>
        <end position="469"/>
    </location>
</feature>
<evidence type="ECO:0000256" key="8">
    <source>
        <dbReference type="SAM" id="MobiDB-lite"/>
    </source>
</evidence>
<feature type="transmembrane region" description="Helical" evidence="9">
    <location>
        <begin position="422"/>
        <end position="444"/>
    </location>
</feature>
<dbReference type="GO" id="GO:0015798">
    <property type="term" value="P:myo-inositol transport"/>
    <property type="evidence" value="ECO:0007669"/>
    <property type="project" value="UniProtKB-ARBA"/>
</dbReference>
<feature type="transmembrane region" description="Helical" evidence="9">
    <location>
        <begin position="358"/>
        <end position="383"/>
    </location>
</feature>
<dbReference type="InterPro" id="IPR036259">
    <property type="entry name" value="MFS_trans_sf"/>
</dbReference>
<comment type="subcellular location">
    <subcellularLocation>
        <location evidence="1">Membrane</location>
        <topology evidence="1">Multi-pass membrane protein</topology>
    </subcellularLocation>
</comment>
<keyword evidence="4 9" id="KW-0812">Transmembrane</keyword>
<comment type="similarity">
    <text evidence="2 7">Belongs to the major facilitator superfamily. Sugar transporter (TC 2.A.1.1) family.</text>
</comment>
<keyword evidence="6 9" id="KW-0472">Membrane</keyword>
<dbReference type="InterPro" id="IPR005828">
    <property type="entry name" value="MFS_sugar_transport-like"/>
</dbReference>
<dbReference type="Proteomes" id="UP000558688">
    <property type="component" value="Unassembled WGS sequence"/>
</dbReference>
<dbReference type="GO" id="GO:0022857">
    <property type="term" value="F:transmembrane transporter activity"/>
    <property type="evidence" value="ECO:0007669"/>
    <property type="project" value="InterPro"/>
</dbReference>
<feature type="transmembrane region" description="Helical" evidence="9">
    <location>
        <begin position="176"/>
        <end position="194"/>
    </location>
</feature>
<sequence length="597" mass="66596">MSSSIKPKKVAEEGSIQEIEDYQDTRKPANPLSALSREEVAILVDELVHDHNLQDERDIFLKGALVAQNPVALDQIPELTETERHALIQEAEKKWKHPKMLWLTVITCSVGAAVHGWDQTGSNGATLSFPKQFGIGSNSARDKWLVGLINSAPTIAMFMIGCWFSDPLNNRFGRRTTIFISAIFSFCAVLGSAFSQTWYDLLGCRIVLGTGMGIKASTTSVYAAECSPANIRGALTMTWQLWVAFGIFLGFSANLAVMDFGDITWRLQLGSAMIPAIPLLIIIFFCPESPRWYMKKGRAPEAYASLQKLRFTKIQAARDLFMMHMALESEKKLFSHAGNGLKRFVDLFRVPRLRRANLAASTIMIAQQMCGINIISFYSSSIFVESGISEKKALWASWGFGLTTFLFALPAIYMIDRFGRRSLLLATFPHMAWSLLVSGCSYLISGDGNGRLALIATFIFVFAAFYAVGEGPVCYPYAAEAYPLSHREIGMAWSVVINAGGASVLALTFPYMLVALTPTGAFAFYCGLNVLAFIMIFLWVPETKQLTLEELDSTFSISTTRFIRYQFTETLPYWFERYVLWRRDVTIKPLPLETSAI</sequence>
<evidence type="ECO:0000256" key="4">
    <source>
        <dbReference type="ARBA" id="ARBA00022692"/>
    </source>
</evidence>
<dbReference type="EMBL" id="JAAFOW010001084">
    <property type="protein sequence ID" value="KAF5262429.1"/>
    <property type="molecule type" value="Genomic_DNA"/>
</dbReference>
<dbReference type="Pfam" id="PF00083">
    <property type="entry name" value="Sugar_tr"/>
    <property type="match status" value="1"/>
</dbReference>
<evidence type="ECO:0000256" key="1">
    <source>
        <dbReference type="ARBA" id="ARBA00004141"/>
    </source>
</evidence>
<dbReference type="GO" id="GO:0015791">
    <property type="term" value="P:polyol transmembrane transport"/>
    <property type="evidence" value="ECO:0007669"/>
    <property type="project" value="UniProtKB-ARBA"/>
</dbReference>
<feature type="domain" description="Major facilitator superfamily (MFS) profile" evidence="10">
    <location>
        <begin position="104"/>
        <end position="544"/>
    </location>
</feature>
<dbReference type="InterPro" id="IPR050814">
    <property type="entry name" value="Myo-inositol_Transporter"/>
</dbReference>
<gene>
    <name evidence="11" type="ORF">FOXYS1_6852</name>
</gene>
<feature type="transmembrane region" description="Helical" evidence="9">
    <location>
        <begin position="490"/>
        <end position="516"/>
    </location>
</feature>
<evidence type="ECO:0000256" key="5">
    <source>
        <dbReference type="ARBA" id="ARBA00022989"/>
    </source>
</evidence>
<dbReference type="PROSITE" id="PS00216">
    <property type="entry name" value="SUGAR_TRANSPORT_1"/>
    <property type="match status" value="1"/>
</dbReference>
<dbReference type="AlphaFoldDB" id="A0A8H5EJ02"/>
<dbReference type="GO" id="GO:0016020">
    <property type="term" value="C:membrane"/>
    <property type="evidence" value="ECO:0007669"/>
    <property type="project" value="UniProtKB-SubCell"/>
</dbReference>
<dbReference type="InterPro" id="IPR005829">
    <property type="entry name" value="Sugar_transporter_CS"/>
</dbReference>
<feature type="transmembrane region" description="Helical" evidence="9">
    <location>
        <begin position="522"/>
        <end position="540"/>
    </location>
</feature>
<dbReference type="InterPro" id="IPR003663">
    <property type="entry name" value="Sugar/inositol_transpt"/>
</dbReference>
<evidence type="ECO:0000259" key="10">
    <source>
        <dbReference type="PROSITE" id="PS50850"/>
    </source>
</evidence>
<dbReference type="SUPFAM" id="SSF103473">
    <property type="entry name" value="MFS general substrate transporter"/>
    <property type="match status" value="1"/>
</dbReference>
<evidence type="ECO:0000313" key="12">
    <source>
        <dbReference type="Proteomes" id="UP000558688"/>
    </source>
</evidence>
<feature type="transmembrane region" description="Helical" evidence="9">
    <location>
        <begin position="263"/>
        <end position="286"/>
    </location>
</feature>
<dbReference type="PANTHER" id="PTHR48020:SF40">
    <property type="entry name" value="MAJOR FACILITATOR SUPERFAMILY (MFS) PROFILE DOMAIN-CONTAINING PROTEIN"/>
    <property type="match status" value="1"/>
</dbReference>
<comment type="caution">
    <text evidence="11">The sequence shown here is derived from an EMBL/GenBank/DDBJ whole genome shotgun (WGS) entry which is preliminary data.</text>
</comment>
<evidence type="ECO:0000256" key="7">
    <source>
        <dbReference type="RuleBase" id="RU003346"/>
    </source>
</evidence>
<dbReference type="FunFam" id="1.20.1250.20:FF:000474">
    <property type="entry name" value="Sugar transporter, putative"/>
    <property type="match status" value="1"/>
</dbReference>
<feature type="region of interest" description="Disordered" evidence="8">
    <location>
        <begin position="1"/>
        <end position="29"/>
    </location>
</feature>
<dbReference type="PROSITE" id="PS50850">
    <property type="entry name" value="MFS"/>
    <property type="match status" value="1"/>
</dbReference>
<evidence type="ECO:0000256" key="9">
    <source>
        <dbReference type="SAM" id="Phobius"/>
    </source>
</evidence>
<dbReference type="InterPro" id="IPR020846">
    <property type="entry name" value="MFS_dom"/>
</dbReference>
<feature type="transmembrane region" description="Helical" evidence="9">
    <location>
        <begin position="395"/>
        <end position="415"/>
    </location>
</feature>
<feature type="transmembrane region" description="Helical" evidence="9">
    <location>
        <begin position="236"/>
        <end position="257"/>
    </location>
</feature>
<accession>A0A8H5EJ02</accession>
<name>A0A8H5EJ02_FUSOX</name>
<evidence type="ECO:0000313" key="11">
    <source>
        <dbReference type="EMBL" id="KAF5262429.1"/>
    </source>
</evidence>
<keyword evidence="3 7" id="KW-0813">Transport</keyword>
<dbReference type="NCBIfam" id="TIGR00879">
    <property type="entry name" value="SP"/>
    <property type="match status" value="1"/>
</dbReference>
<keyword evidence="5 9" id="KW-1133">Transmembrane helix</keyword>
<evidence type="ECO:0000256" key="6">
    <source>
        <dbReference type="ARBA" id="ARBA00023136"/>
    </source>
</evidence>
<feature type="transmembrane region" description="Helical" evidence="9">
    <location>
        <begin position="144"/>
        <end position="164"/>
    </location>
</feature>
<dbReference type="PANTHER" id="PTHR48020">
    <property type="entry name" value="PROTON MYO-INOSITOL COTRANSPORTER"/>
    <property type="match status" value="1"/>
</dbReference>
<dbReference type="PRINTS" id="PR00171">
    <property type="entry name" value="SUGRTRNSPORT"/>
</dbReference>
<reference evidence="11" key="1">
    <citation type="submission" date="2020-02" db="EMBL/GenBank/DDBJ databases">
        <title>Identification and distribution of gene clusters putatively required for synthesis of sphingolipid metabolism inhibitors in phylogenetically diverse species of the filamentous fungus Fusarium.</title>
        <authorList>
            <person name="Kim H.-S."/>
            <person name="Busman M."/>
            <person name="Brown D.W."/>
            <person name="Divon H."/>
            <person name="Uhlig S."/>
            <person name="Proctor R.H."/>
        </authorList>
    </citation>
    <scope>NUCLEOTIDE SEQUENCE [LARGE SCALE GENOMIC DNA]</scope>
    <source>
        <strain evidence="11">NRRL 39464</strain>
    </source>
</reference>
<proteinExistence type="inferred from homology"/>
<evidence type="ECO:0000256" key="3">
    <source>
        <dbReference type="ARBA" id="ARBA00022448"/>
    </source>
</evidence>
<dbReference type="Gene3D" id="1.20.1250.20">
    <property type="entry name" value="MFS general substrate transporter like domains"/>
    <property type="match status" value="1"/>
</dbReference>
<protein>
    <recommendedName>
        <fullName evidence="10">Major facilitator superfamily (MFS) profile domain-containing protein</fullName>
    </recommendedName>
</protein>
<organism evidence="11 12">
    <name type="scientific">Fusarium oxysporum</name>
    <name type="common">Fusarium vascular wilt</name>
    <dbReference type="NCBI Taxonomy" id="5507"/>
    <lineage>
        <taxon>Eukaryota</taxon>
        <taxon>Fungi</taxon>
        <taxon>Dikarya</taxon>
        <taxon>Ascomycota</taxon>
        <taxon>Pezizomycotina</taxon>
        <taxon>Sordariomycetes</taxon>
        <taxon>Hypocreomycetidae</taxon>
        <taxon>Hypocreales</taxon>
        <taxon>Nectriaceae</taxon>
        <taxon>Fusarium</taxon>
        <taxon>Fusarium oxysporum species complex</taxon>
    </lineage>
</organism>
<evidence type="ECO:0000256" key="2">
    <source>
        <dbReference type="ARBA" id="ARBA00010992"/>
    </source>
</evidence>